<reference evidence="1" key="1">
    <citation type="submission" date="2023-03" db="EMBL/GenBank/DDBJ databases">
        <title>Massive genome expansion in bonnet fungi (Mycena s.s.) driven by repeated elements and novel gene families across ecological guilds.</title>
        <authorList>
            <consortium name="Lawrence Berkeley National Laboratory"/>
            <person name="Harder C.B."/>
            <person name="Miyauchi S."/>
            <person name="Viragh M."/>
            <person name="Kuo A."/>
            <person name="Thoen E."/>
            <person name="Andreopoulos B."/>
            <person name="Lu D."/>
            <person name="Skrede I."/>
            <person name="Drula E."/>
            <person name="Henrissat B."/>
            <person name="Morin E."/>
            <person name="Kohler A."/>
            <person name="Barry K."/>
            <person name="LaButti K."/>
            <person name="Morin E."/>
            <person name="Salamov A."/>
            <person name="Lipzen A."/>
            <person name="Mereny Z."/>
            <person name="Hegedus B."/>
            <person name="Baldrian P."/>
            <person name="Stursova M."/>
            <person name="Weitz H."/>
            <person name="Taylor A."/>
            <person name="Grigoriev I.V."/>
            <person name="Nagy L.G."/>
            <person name="Martin F."/>
            <person name="Kauserud H."/>
        </authorList>
    </citation>
    <scope>NUCLEOTIDE SEQUENCE</scope>
    <source>
        <strain evidence="1">CBHHK067</strain>
    </source>
</reference>
<name>A0AAD7G8X0_MYCRO</name>
<evidence type="ECO:0000313" key="2">
    <source>
        <dbReference type="Proteomes" id="UP001221757"/>
    </source>
</evidence>
<dbReference type="EMBL" id="JARKIE010000174">
    <property type="protein sequence ID" value="KAJ7671185.1"/>
    <property type="molecule type" value="Genomic_DNA"/>
</dbReference>
<dbReference type="AlphaFoldDB" id="A0AAD7G8X0"/>
<comment type="caution">
    <text evidence="1">The sequence shown here is derived from an EMBL/GenBank/DDBJ whole genome shotgun (WGS) entry which is preliminary data.</text>
</comment>
<gene>
    <name evidence="1" type="ORF">B0H17DRAFT_1209045</name>
</gene>
<accession>A0AAD7G8X0</accession>
<keyword evidence="2" id="KW-1185">Reference proteome</keyword>
<proteinExistence type="predicted"/>
<protein>
    <submittedName>
        <fullName evidence="1">Uncharacterized protein</fullName>
    </submittedName>
</protein>
<evidence type="ECO:0000313" key="1">
    <source>
        <dbReference type="EMBL" id="KAJ7671185.1"/>
    </source>
</evidence>
<sequence length="91" mass="9730">MSHPIKLLTPTRPAIDYSPSRIAPTRVAAYPEPHNRAIHRARLTPVSPAINASPYQPLRALPPPTLYLVFGGSAIPRAALRVAVQTASTSG</sequence>
<organism evidence="1 2">
    <name type="scientific">Mycena rosella</name>
    <name type="common">Pink bonnet</name>
    <name type="synonym">Agaricus rosellus</name>
    <dbReference type="NCBI Taxonomy" id="1033263"/>
    <lineage>
        <taxon>Eukaryota</taxon>
        <taxon>Fungi</taxon>
        <taxon>Dikarya</taxon>
        <taxon>Basidiomycota</taxon>
        <taxon>Agaricomycotina</taxon>
        <taxon>Agaricomycetes</taxon>
        <taxon>Agaricomycetidae</taxon>
        <taxon>Agaricales</taxon>
        <taxon>Marasmiineae</taxon>
        <taxon>Mycenaceae</taxon>
        <taxon>Mycena</taxon>
    </lineage>
</organism>
<dbReference type="Proteomes" id="UP001221757">
    <property type="component" value="Unassembled WGS sequence"/>
</dbReference>